<dbReference type="eggNOG" id="COG0664">
    <property type="taxonomic scope" value="Bacteria"/>
</dbReference>
<dbReference type="KEGG" id="taf:THA_1420"/>
<dbReference type="STRING" id="484019.THA_1420"/>
<dbReference type="OrthoDB" id="48809at2"/>
<keyword evidence="3" id="KW-1185">Reference proteome</keyword>
<organism evidence="2 3">
    <name type="scientific">Thermosipho africanus (strain TCF52B)</name>
    <dbReference type="NCBI Taxonomy" id="484019"/>
    <lineage>
        <taxon>Bacteria</taxon>
        <taxon>Thermotogati</taxon>
        <taxon>Thermotogota</taxon>
        <taxon>Thermotogae</taxon>
        <taxon>Thermotogales</taxon>
        <taxon>Fervidobacteriaceae</taxon>
        <taxon>Thermosipho</taxon>
    </lineage>
</organism>
<dbReference type="PROSITE" id="PS50042">
    <property type="entry name" value="CNMP_BINDING_3"/>
    <property type="match status" value="1"/>
</dbReference>
<dbReference type="Pfam" id="PF00027">
    <property type="entry name" value="cNMP_binding"/>
    <property type="match status" value="1"/>
</dbReference>
<dbReference type="Proteomes" id="UP000002453">
    <property type="component" value="Chromosome"/>
</dbReference>
<accession>B7ICY7</accession>
<dbReference type="AlphaFoldDB" id="B7ICY7"/>
<sequence length="105" mass="11971">MKTNEIKKGEKIFEEGQEANSVYLIKSGEVVVKFGQLEEKLEKNDVIGIESLINENYTESAIAHTDVKLTELTPEEFKELYSGTDVEKKAIKSFTKRTMKLLGWL</sequence>
<dbReference type="EMBL" id="CP001185">
    <property type="protein sequence ID" value="ACJ75864.1"/>
    <property type="molecule type" value="Genomic_DNA"/>
</dbReference>
<evidence type="ECO:0000259" key="1">
    <source>
        <dbReference type="PROSITE" id="PS50042"/>
    </source>
</evidence>
<dbReference type="InterPro" id="IPR018490">
    <property type="entry name" value="cNMP-bd_dom_sf"/>
</dbReference>
<reference evidence="2 3" key="1">
    <citation type="journal article" date="2009" name="J. Bacteriol.">
        <title>The genome of Thermosipho africanus TCF52B: lateral genetic connections to the Firmicutes and Archaea.</title>
        <authorList>
            <person name="Nesboe C.L."/>
            <person name="Bapteste E."/>
            <person name="Curtis B."/>
            <person name="Dahle H."/>
            <person name="Lopez P."/>
            <person name="Macleod D."/>
            <person name="Dlutek M."/>
            <person name="Bowman S."/>
            <person name="Zhaxybayeva O."/>
            <person name="Birkeland N.-K."/>
            <person name="Doolittle W.F."/>
        </authorList>
    </citation>
    <scope>NUCLEOTIDE SEQUENCE [LARGE SCALE GENOMIC DNA]</scope>
    <source>
        <strain evidence="2 3">TCF52B</strain>
    </source>
</reference>
<evidence type="ECO:0000313" key="2">
    <source>
        <dbReference type="EMBL" id="ACJ75864.1"/>
    </source>
</evidence>
<evidence type="ECO:0000313" key="3">
    <source>
        <dbReference type="Proteomes" id="UP000002453"/>
    </source>
</evidence>
<dbReference type="RefSeq" id="WP_012580216.1">
    <property type="nucleotide sequence ID" value="NC_011653.1"/>
</dbReference>
<dbReference type="InterPro" id="IPR014710">
    <property type="entry name" value="RmlC-like_jellyroll"/>
</dbReference>
<feature type="domain" description="Cyclic nucleotide-binding" evidence="1">
    <location>
        <begin position="1"/>
        <end position="80"/>
    </location>
</feature>
<name>B7ICY7_THEAB</name>
<dbReference type="SUPFAM" id="SSF51206">
    <property type="entry name" value="cAMP-binding domain-like"/>
    <property type="match status" value="1"/>
</dbReference>
<dbReference type="InterPro" id="IPR000595">
    <property type="entry name" value="cNMP-bd_dom"/>
</dbReference>
<gene>
    <name evidence="2" type="ordered locus">THA_1420</name>
</gene>
<dbReference type="Gene3D" id="2.60.120.10">
    <property type="entry name" value="Jelly Rolls"/>
    <property type="match status" value="1"/>
</dbReference>
<dbReference type="CDD" id="cd00038">
    <property type="entry name" value="CAP_ED"/>
    <property type="match status" value="1"/>
</dbReference>
<dbReference type="HOGENOM" id="CLU_2206133_0_0_0"/>
<protein>
    <submittedName>
        <fullName evidence="2">Transcriptional regulatory protein</fullName>
    </submittedName>
</protein>
<proteinExistence type="predicted"/>